<dbReference type="PANTHER" id="PTHR23427">
    <property type="entry name" value="SURFEIT LOCUS PROTEIN"/>
    <property type="match status" value="1"/>
</dbReference>
<dbReference type="CDD" id="cd06662">
    <property type="entry name" value="SURF1"/>
    <property type="match status" value="1"/>
</dbReference>
<feature type="transmembrane region" description="Helical" evidence="6">
    <location>
        <begin position="219"/>
        <end position="237"/>
    </location>
</feature>
<reference evidence="9" key="1">
    <citation type="journal article" date="2019" name="Int. J. Syst. Evol. Microbiol.">
        <title>The Global Catalogue of Microorganisms (GCM) 10K type strain sequencing project: providing services to taxonomists for standard genome sequencing and annotation.</title>
        <authorList>
            <consortium name="The Broad Institute Genomics Platform"/>
            <consortium name="The Broad Institute Genome Sequencing Center for Infectious Disease"/>
            <person name="Wu L."/>
            <person name="Ma J."/>
        </authorList>
    </citation>
    <scope>NUCLEOTIDE SEQUENCE [LARGE SCALE GENOMIC DNA]</scope>
    <source>
        <strain evidence="9">JCM 16703</strain>
    </source>
</reference>
<feature type="transmembrane region" description="Helical" evidence="6">
    <location>
        <begin position="12"/>
        <end position="30"/>
    </location>
</feature>
<sequence>MGSWRFVLSRRWALFAAAVVLIAYATWWLGEWQFGRLHDRKADNAIIRTNEDRPPSPVGEVLAPGGSVPRTDEWRVVSASGTYDTADTVVVRYRTRDGQAGVDIVVPLVTDSGVSLLVDRGWLATDNQGADPGELDIPAPPTGRVTVTGYLRQDGTGESTQVTDNSVRAVASSAIGAAQDRTVYPGFVELRSEDPAPADALEPVELPELDNGPHFFYGLQWWFFGVLAVFGFFYLLYDERRHGRRGTRAGDVAEQPSEAVPAFAPGPFGSRSAAREQKPKKVRQTNHPYARMKAEAEARAAAEAARAAEHPAEQQPAGDRDS</sequence>
<evidence type="ECO:0000256" key="4">
    <source>
        <dbReference type="ARBA" id="ARBA00022989"/>
    </source>
</evidence>
<evidence type="ECO:0000256" key="7">
    <source>
        <dbReference type="SAM" id="MobiDB-lite"/>
    </source>
</evidence>
<gene>
    <name evidence="8" type="ORF">GCM10022215_34860</name>
</gene>
<evidence type="ECO:0000313" key="9">
    <source>
        <dbReference type="Proteomes" id="UP001501495"/>
    </source>
</evidence>
<evidence type="ECO:0000256" key="6">
    <source>
        <dbReference type="RuleBase" id="RU363076"/>
    </source>
</evidence>
<comment type="similarity">
    <text evidence="2 6">Belongs to the SURF1 family.</text>
</comment>
<evidence type="ECO:0000256" key="2">
    <source>
        <dbReference type="ARBA" id="ARBA00007165"/>
    </source>
</evidence>
<dbReference type="RefSeq" id="WP_344734744.1">
    <property type="nucleotide sequence ID" value="NZ_BAAAZH010000028.1"/>
</dbReference>
<evidence type="ECO:0000313" key="8">
    <source>
        <dbReference type="EMBL" id="GAA4125939.1"/>
    </source>
</evidence>
<proteinExistence type="inferred from homology"/>
<organism evidence="8 9">
    <name type="scientific">Nocardioides fonticola</name>
    <dbReference type="NCBI Taxonomy" id="450363"/>
    <lineage>
        <taxon>Bacteria</taxon>
        <taxon>Bacillati</taxon>
        <taxon>Actinomycetota</taxon>
        <taxon>Actinomycetes</taxon>
        <taxon>Propionibacteriales</taxon>
        <taxon>Nocardioidaceae</taxon>
        <taxon>Nocardioides</taxon>
    </lineage>
</organism>
<dbReference type="Pfam" id="PF02104">
    <property type="entry name" value="SURF1"/>
    <property type="match status" value="1"/>
</dbReference>
<evidence type="ECO:0000256" key="1">
    <source>
        <dbReference type="ARBA" id="ARBA00004370"/>
    </source>
</evidence>
<comment type="subcellular location">
    <subcellularLocation>
        <location evidence="6">Cell membrane</location>
        <topology evidence="6">Multi-pass membrane protein</topology>
    </subcellularLocation>
    <subcellularLocation>
        <location evidence="1">Membrane</location>
    </subcellularLocation>
</comment>
<keyword evidence="5 6" id="KW-0472">Membrane</keyword>
<keyword evidence="3 6" id="KW-0812">Transmembrane</keyword>
<keyword evidence="4 6" id="KW-1133">Transmembrane helix</keyword>
<evidence type="ECO:0000256" key="3">
    <source>
        <dbReference type="ARBA" id="ARBA00022692"/>
    </source>
</evidence>
<evidence type="ECO:0000256" key="5">
    <source>
        <dbReference type="ARBA" id="ARBA00023136"/>
    </source>
</evidence>
<comment type="caution">
    <text evidence="8">The sequence shown here is derived from an EMBL/GenBank/DDBJ whole genome shotgun (WGS) entry which is preliminary data.</text>
</comment>
<dbReference type="InterPro" id="IPR045214">
    <property type="entry name" value="Surf1/Surf4"/>
</dbReference>
<protein>
    <recommendedName>
        <fullName evidence="6">SURF1-like protein</fullName>
    </recommendedName>
</protein>
<feature type="region of interest" description="Disordered" evidence="7">
    <location>
        <begin position="248"/>
        <end position="322"/>
    </location>
</feature>
<dbReference type="PANTHER" id="PTHR23427:SF2">
    <property type="entry name" value="SURFEIT LOCUS PROTEIN 1"/>
    <property type="match status" value="1"/>
</dbReference>
<dbReference type="EMBL" id="BAAAZH010000028">
    <property type="protein sequence ID" value="GAA4125939.1"/>
    <property type="molecule type" value="Genomic_DNA"/>
</dbReference>
<name>A0ABP7XU96_9ACTN</name>
<keyword evidence="9" id="KW-1185">Reference proteome</keyword>
<dbReference type="PROSITE" id="PS50895">
    <property type="entry name" value="SURF1"/>
    <property type="match status" value="1"/>
</dbReference>
<accession>A0ABP7XU96</accession>
<feature type="compositionally biased region" description="Basic and acidic residues" evidence="7">
    <location>
        <begin position="292"/>
        <end position="322"/>
    </location>
</feature>
<dbReference type="InterPro" id="IPR002994">
    <property type="entry name" value="Surf1/Shy1"/>
</dbReference>
<dbReference type="Proteomes" id="UP001501495">
    <property type="component" value="Unassembled WGS sequence"/>
</dbReference>
<keyword evidence="6" id="KW-1003">Cell membrane</keyword>